<keyword evidence="1" id="KW-0808">Transferase</keyword>
<reference evidence="7 8" key="1">
    <citation type="submission" date="2012-06" db="EMBL/GenBank/DDBJ databases">
        <title>Finished chromosome of genome of Microcoleus sp. PCC 7113.</title>
        <authorList>
            <consortium name="US DOE Joint Genome Institute"/>
            <person name="Gugger M."/>
            <person name="Coursin T."/>
            <person name="Rippka R."/>
            <person name="Tandeau De Marsac N."/>
            <person name="Huntemann M."/>
            <person name="Wei C.-L."/>
            <person name="Han J."/>
            <person name="Detter J.C."/>
            <person name="Han C."/>
            <person name="Tapia R."/>
            <person name="Chen A."/>
            <person name="Kyrpides N."/>
            <person name="Mavromatis K."/>
            <person name="Markowitz V."/>
            <person name="Szeto E."/>
            <person name="Ivanova N."/>
            <person name="Pagani I."/>
            <person name="Pati A."/>
            <person name="Goodwin L."/>
            <person name="Nordberg H.P."/>
            <person name="Cantor M.N."/>
            <person name="Hua S.X."/>
            <person name="Woyke T."/>
            <person name="Kerfeld C.A."/>
        </authorList>
    </citation>
    <scope>NUCLEOTIDE SEQUENCE [LARGE SCALE GENOMIC DNA]</scope>
    <source>
        <strain evidence="7 8">PCC 7113</strain>
    </source>
</reference>
<dbReference type="PROSITE" id="PS50011">
    <property type="entry name" value="PROTEIN_KINASE_DOM"/>
    <property type="match status" value="1"/>
</dbReference>
<evidence type="ECO:0000256" key="4">
    <source>
        <dbReference type="ARBA" id="ARBA00022840"/>
    </source>
</evidence>
<dbReference type="InterPro" id="IPR000719">
    <property type="entry name" value="Prot_kinase_dom"/>
</dbReference>
<feature type="domain" description="Protein kinase" evidence="6">
    <location>
        <begin position="14"/>
        <end position="277"/>
    </location>
</feature>
<dbReference type="Pfam" id="PF00069">
    <property type="entry name" value="Pkinase"/>
    <property type="match status" value="1"/>
</dbReference>
<sequence>MNLTAGAALHQGKYLLNAHLGQDALTLTYRAIDTESGQAVVIRTLTENLLQRSEFDRFKPKLIKYAEGLKRFKHPNLVQILDVFEDAGCPYVVMEYVPGQTLAELIQRSVLSEAKAIDYIRQVSNALSSLHKAGLLHGDIKPQNIIRRQNTDRVVISGLGMLSELLAGMMPVQGDWLSAGYAPLELYSQEDLRTPATDIYSLAATLYTLLYRNPPLPAPVRQKLQADGGDRLFLQNSHHVTPKISQAVKRAIWRGLEFTAQKRPQTVEAWLSLLPKLDQKPTPQPALKDCLIDQSKANPEGLPRPISGRSTANSPPANGKTSASPTPQSAIGQLFVTKLQTLVNFRNTTAIKFNLLNGRLGKLSCTQKENLPKRTSLLRALLLTGAIAASAGLGFGFALRVNGPQAPGSTFLHTEQSFPPRSDWPVTKPRI</sequence>
<dbReference type="Gene3D" id="1.10.510.10">
    <property type="entry name" value="Transferase(Phosphotransferase) domain 1"/>
    <property type="match status" value="1"/>
</dbReference>
<evidence type="ECO:0000256" key="1">
    <source>
        <dbReference type="ARBA" id="ARBA00022679"/>
    </source>
</evidence>
<dbReference type="SMART" id="SM00220">
    <property type="entry name" value="S_TKc"/>
    <property type="match status" value="1"/>
</dbReference>
<keyword evidence="3 7" id="KW-0418">Kinase</keyword>
<dbReference type="PANTHER" id="PTHR43289">
    <property type="entry name" value="MITOGEN-ACTIVATED PROTEIN KINASE KINASE KINASE 20-RELATED"/>
    <property type="match status" value="1"/>
</dbReference>
<dbReference type="GO" id="GO:0004674">
    <property type="term" value="F:protein serine/threonine kinase activity"/>
    <property type="evidence" value="ECO:0007669"/>
    <property type="project" value="UniProtKB-KW"/>
</dbReference>
<evidence type="ECO:0000256" key="3">
    <source>
        <dbReference type="ARBA" id="ARBA00022777"/>
    </source>
</evidence>
<proteinExistence type="predicted"/>
<keyword evidence="2" id="KW-0547">Nucleotide-binding</keyword>
<name>K9WD57_9CYAN</name>
<evidence type="ECO:0000313" key="8">
    <source>
        <dbReference type="Proteomes" id="UP000010471"/>
    </source>
</evidence>
<dbReference type="PANTHER" id="PTHR43289:SF34">
    <property type="entry name" value="SERINE_THREONINE-PROTEIN KINASE YBDM-RELATED"/>
    <property type="match status" value="1"/>
</dbReference>
<dbReference type="CDD" id="cd14014">
    <property type="entry name" value="STKc_PknB_like"/>
    <property type="match status" value="1"/>
</dbReference>
<evidence type="ECO:0000256" key="2">
    <source>
        <dbReference type="ARBA" id="ARBA00022741"/>
    </source>
</evidence>
<dbReference type="EMBL" id="CP003630">
    <property type="protein sequence ID" value="AFZ17736.1"/>
    <property type="molecule type" value="Genomic_DNA"/>
</dbReference>
<dbReference type="HOGENOM" id="CLU_029689_0_1_3"/>
<dbReference type="eggNOG" id="COG0515">
    <property type="taxonomic scope" value="Bacteria"/>
</dbReference>
<keyword evidence="7" id="KW-0723">Serine/threonine-protein kinase</keyword>
<dbReference type="OrthoDB" id="581647at2"/>
<dbReference type="Proteomes" id="UP000010471">
    <property type="component" value="Chromosome"/>
</dbReference>
<feature type="compositionally biased region" description="Polar residues" evidence="5">
    <location>
        <begin position="308"/>
        <end position="327"/>
    </location>
</feature>
<dbReference type="GO" id="GO:0005524">
    <property type="term" value="F:ATP binding"/>
    <property type="evidence" value="ECO:0007669"/>
    <property type="project" value="UniProtKB-KW"/>
</dbReference>
<evidence type="ECO:0000259" key="6">
    <source>
        <dbReference type="PROSITE" id="PS50011"/>
    </source>
</evidence>
<dbReference type="SUPFAM" id="SSF56112">
    <property type="entry name" value="Protein kinase-like (PK-like)"/>
    <property type="match status" value="1"/>
</dbReference>
<evidence type="ECO:0000313" key="7">
    <source>
        <dbReference type="EMBL" id="AFZ17736.1"/>
    </source>
</evidence>
<evidence type="ECO:0000256" key="5">
    <source>
        <dbReference type="SAM" id="MobiDB-lite"/>
    </source>
</evidence>
<dbReference type="InterPro" id="IPR011009">
    <property type="entry name" value="Kinase-like_dom_sf"/>
</dbReference>
<keyword evidence="4" id="KW-0067">ATP-binding</keyword>
<dbReference type="STRING" id="1173027.Mic7113_1880"/>
<dbReference type="KEGG" id="mic:Mic7113_1880"/>
<dbReference type="AlphaFoldDB" id="K9WD57"/>
<dbReference type="RefSeq" id="WP_015181888.1">
    <property type="nucleotide sequence ID" value="NC_019738.1"/>
</dbReference>
<accession>K9WD57</accession>
<gene>
    <name evidence="7" type="ORF">Mic7113_1880</name>
</gene>
<protein>
    <submittedName>
        <fullName evidence="7">Serine/threonine protein kinase</fullName>
    </submittedName>
</protein>
<feature type="region of interest" description="Disordered" evidence="5">
    <location>
        <begin position="298"/>
        <end position="327"/>
    </location>
</feature>
<keyword evidence="8" id="KW-1185">Reference proteome</keyword>
<organism evidence="7 8">
    <name type="scientific">Allocoleopsis franciscana PCC 7113</name>
    <dbReference type="NCBI Taxonomy" id="1173027"/>
    <lineage>
        <taxon>Bacteria</taxon>
        <taxon>Bacillati</taxon>
        <taxon>Cyanobacteriota</taxon>
        <taxon>Cyanophyceae</taxon>
        <taxon>Coleofasciculales</taxon>
        <taxon>Coleofasciculaceae</taxon>
        <taxon>Allocoleopsis</taxon>
        <taxon>Allocoleopsis franciscana</taxon>
    </lineage>
</organism>